<reference evidence="5" key="1">
    <citation type="journal article" date="2019" name="Int. J. Syst. Evol. Microbiol.">
        <title>The Global Catalogue of Microorganisms (GCM) 10K type strain sequencing project: providing services to taxonomists for standard genome sequencing and annotation.</title>
        <authorList>
            <consortium name="The Broad Institute Genomics Platform"/>
            <consortium name="The Broad Institute Genome Sequencing Center for Infectious Disease"/>
            <person name="Wu L."/>
            <person name="Ma J."/>
        </authorList>
    </citation>
    <scope>NUCLEOTIDE SEQUENCE [LARGE SCALE GENOMIC DNA]</scope>
    <source>
        <strain evidence="5">CCUG 63830</strain>
    </source>
</reference>
<dbReference type="SMART" id="SM00637">
    <property type="entry name" value="CBD_II"/>
    <property type="match status" value="1"/>
</dbReference>
<dbReference type="Gene3D" id="2.60.40.10">
    <property type="entry name" value="Immunoglobulins"/>
    <property type="match status" value="1"/>
</dbReference>
<feature type="region of interest" description="Disordered" evidence="1">
    <location>
        <begin position="321"/>
        <end position="354"/>
    </location>
</feature>
<keyword evidence="5" id="KW-1185">Reference proteome</keyword>
<evidence type="ECO:0000256" key="2">
    <source>
        <dbReference type="SAM" id="SignalP"/>
    </source>
</evidence>
<organism evidence="4 5">
    <name type="scientific">Deinococcus multiflagellatus</name>
    <dbReference type="NCBI Taxonomy" id="1656887"/>
    <lineage>
        <taxon>Bacteria</taxon>
        <taxon>Thermotogati</taxon>
        <taxon>Deinococcota</taxon>
        <taxon>Deinococci</taxon>
        <taxon>Deinococcales</taxon>
        <taxon>Deinococcaceae</taxon>
        <taxon>Deinococcus</taxon>
    </lineage>
</organism>
<gene>
    <name evidence="4" type="ORF">ACFP90_03885</name>
</gene>
<proteinExistence type="predicted"/>
<dbReference type="Proteomes" id="UP001596317">
    <property type="component" value="Unassembled WGS sequence"/>
</dbReference>
<protein>
    <submittedName>
        <fullName evidence="4">Cellulose binding domain-containing protein</fullName>
    </submittedName>
</protein>
<evidence type="ECO:0000313" key="5">
    <source>
        <dbReference type="Proteomes" id="UP001596317"/>
    </source>
</evidence>
<feature type="chain" id="PRO_5047029486" evidence="2">
    <location>
        <begin position="31"/>
        <end position="354"/>
    </location>
</feature>
<evidence type="ECO:0000259" key="3">
    <source>
        <dbReference type="PROSITE" id="PS51173"/>
    </source>
</evidence>
<evidence type="ECO:0000256" key="1">
    <source>
        <dbReference type="SAM" id="MobiDB-lite"/>
    </source>
</evidence>
<name>A0ABW1ZFE8_9DEIO</name>
<dbReference type="Pfam" id="PF17957">
    <property type="entry name" value="Big_7"/>
    <property type="match status" value="1"/>
</dbReference>
<dbReference type="InterPro" id="IPR001919">
    <property type="entry name" value="CBD2"/>
</dbReference>
<feature type="signal peptide" evidence="2">
    <location>
        <begin position="1"/>
        <end position="30"/>
    </location>
</feature>
<comment type="caution">
    <text evidence="4">The sequence shown here is derived from an EMBL/GenBank/DDBJ whole genome shotgun (WGS) entry which is preliminary data.</text>
</comment>
<evidence type="ECO:0000313" key="4">
    <source>
        <dbReference type="EMBL" id="MFC6659604.1"/>
    </source>
</evidence>
<dbReference type="PROSITE" id="PS51257">
    <property type="entry name" value="PROKAR_LIPOPROTEIN"/>
    <property type="match status" value="1"/>
</dbReference>
<sequence length="354" mass="35968">MTLYRSGRVAALVSLALVLGACGSQTPQVAGRQPVLQAQATGPTATFDSTGAWDTGFTGRITLRNPGTTPITGWTLKFKFNGNAAAGASVWGAGGSISKDSSGLYTITPNSWGGATIPAGGSVTIGYDGTGQLTGVNTCTLNGTSCAGGTTPPPTGDTTAPTVSLTASPSTVTSAGTVSLSATASDNVGVTKVEFYQGSTLLSTDTTAPYTATETVTSANNGTRTYTAKAFDAAGNTKSASASVTVNISGTTPPPPPTGGLPKHALFGYWHNFDNGSGYIRMKDVNAAWDVINLSFAENKPGGAEGEVAFELCPHKVAAPMPKPRRTLSPGFARSRPKGRRSSSAWAGPTRIFS</sequence>
<dbReference type="PROSITE" id="PS51173">
    <property type="entry name" value="CBM2"/>
    <property type="match status" value="1"/>
</dbReference>
<keyword evidence="2" id="KW-0732">Signal</keyword>
<dbReference type="Gene3D" id="2.60.40.290">
    <property type="match status" value="1"/>
</dbReference>
<accession>A0ABW1ZFE8</accession>
<dbReference type="SUPFAM" id="SSF49384">
    <property type="entry name" value="Carbohydrate-binding domain"/>
    <property type="match status" value="1"/>
</dbReference>
<dbReference type="InterPro" id="IPR012291">
    <property type="entry name" value="CBM2_carb-bd_dom_sf"/>
</dbReference>
<dbReference type="Pfam" id="PF00553">
    <property type="entry name" value="CBM_2"/>
    <property type="match status" value="1"/>
</dbReference>
<dbReference type="InterPro" id="IPR008965">
    <property type="entry name" value="CBM2/CBM3_carb-bd_dom_sf"/>
</dbReference>
<feature type="domain" description="CBM2" evidence="3">
    <location>
        <begin position="36"/>
        <end position="149"/>
    </location>
</feature>
<dbReference type="RefSeq" id="WP_380054244.1">
    <property type="nucleotide sequence ID" value="NZ_JBHSWB010000001.1"/>
</dbReference>
<dbReference type="Gene3D" id="3.20.20.80">
    <property type="entry name" value="Glycosidases"/>
    <property type="match status" value="1"/>
</dbReference>
<dbReference type="InterPro" id="IPR013783">
    <property type="entry name" value="Ig-like_fold"/>
</dbReference>
<dbReference type="EMBL" id="JBHSWB010000001">
    <property type="protein sequence ID" value="MFC6659604.1"/>
    <property type="molecule type" value="Genomic_DNA"/>
</dbReference>